<dbReference type="EMBL" id="QKKF02001714">
    <property type="protein sequence ID" value="RZF48597.1"/>
    <property type="molecule type" value="Genomic_DNA"/>
</dbReference>
<dbReference type="PANTHER" id="PTHR22589">
    <property type="entry name" value="CARNITINE O-ACYLTRANSFERASE"/>
    <property type="match status" value="1"/>
</dbReference>
<dbReference type="Pfam" id="PF00755">
    <property type="entry name" value="Carn_acyltransf"/>
    <property type="match status" value="2"/>
</dbReference>
<keyword evidence="1" id="KW-0012">Acyltransferase</keyword>
<dbReference type="GO" id="GO:0005737">
    <property type="term" value="C:cytoplasm"/>
    <property type="evidence" value="ECO:0007669"/>
    <property type="project" value="TreeGrafter"/>
</dbReference>
<feature type="domain" description="Choline/carnitine acyltransferase" evidence="2">
    <location>
        <begin position="11"/>
        <end position="62"/>
    </location>
</feature>
<dbReference type="AlphaFoldDB" id="A0A482XSX9"/>
<dbReference type="InterPro" id="IPR000542">
    <property type="entry name" value="Carn_acyl_trans"/>
</dbReference>
<dbReference type="GO" id="GO:0004102">
    <property type="term" value="F:choline O-acetyltransferase activity"/>
    <property type="evidence" value="ECO:0007669"/>
    <property type="project" value="TreeGrafter"/>
</dbReference>
<sequence>MAPISYCHDPKWWAYHWWLDDMYLAQPLCLPVNVNPGMLFPPQNIKSNNDIALLAARVIANAYHWWLYDMYLAQPLCLPVNVNPGMLFPPQNIKSNKTSLCWQLAKALPVERATSREKGQPLCMAQFYRLLTSYRAPGNLKDSLYNTEPDSPAPRQHVIIGCRNQFYALHLKTKDRSEVLTEEEIASSIMSILNSPATITTPPVGILTTQRRDIWAESRDLLRQGTHL</sequence>
<dbReference type="InterPro" id="IPR039551">
    <property type="entry name" value="Cho/carn_acyl_trans"/>
</dbReference>
<dbReference type="SUPFAM" id="SSF52777">
    <property type="entry name" value="CoA-dependent acyltransferases"/>
    <property type="match status" value="2"/>
</dbReference>
<dbReference type="GO" id="GO:0043005">
    <property type="term" value="C:neuron projection"/>
    <property type="evidence" value="ECO:0007669"/>
    <property type="project" value="TreeGrafter"/>
</dbReference>
<comment type="caution">
    <text evidence="3">The sequence shown here is derived from an EMBL/GenBank/DDBJ whole genome shotgun (WGS) entry which is preliminary data.</text>
</comment>
<dbReference type="InParanoid" id="A0A482XSX9"/>
<keyword evidence="4" id="KW-1185">Reference proteome</keyword>
<feature type="domain" description="Choline/carnitine acyltransferase" evidence="2">
    <location>
        <begin position="64"/>
        <end position="223"/>
    </location>
</feature>
<evidence type="ECO:0000256" key="1">
    <source>
        <dbReference type="ARBA" id="ARBA00023315"/>
    </source>
</evidence>
<dbReference type="Gene3D" id="3.30.559.70">
    <property type="entry name" value="Choline/Carnitine o-acyltransferase, domain 2"/>
    <property type="match status" value="2"/>
</dbReference>
<dbReference type="GO" id="GO:0045202">
    <property type="term" value="C:synapse"/>
    <property type="evidence" value="ECO:0007669"/>
    <property type="project" value="GOC"/>
</dbReference>
<protein>
    <recommendedName>
        <fullName evidence="2">Choline/carnitine acyltransferase domain-containing protein</fullName>
    </recommendedName>
</protein>
<name>A0A482XSX9_LAOST</name>
<evidence type="ECO:0000313" key="3">
    <source>
        <dbReference type="EMBL" id="RZF48597.1"/>
    </source>
</evidence>
<dbReference type="OrthoDB" id="240216at2759"/>
<dbReference type="STRING" id="195883.A0A482XSX9"/>
<dbReference type="InterPro" id="IPR042231">
    <property type="entry name" value="Cho/carn_acyl_trans_2"/>
</dbReference>
<accession>A0A482XSX9</accession>
<reference evidence="3 4" key="1">
    <citation type="journal article" date="2017" name="Gigascience">
        <title>Genome sequence of the small brown planthopper, Laodelphax striatellus.</title>
        <authorList>
            <person name="Zhu J."/>
            <person name="Jiang F."/>
            <person name="Wang X."/>
            <person name="Yang P."/>
            <person name="Bao Y."/>
            <person name="Zhao W."/>
            <person name="Wang W."/>
            <person name="Lu H."/>
            <person name="Wang Q."/>
            <person name="Cui N."/>
            <person name="Li J."/>
            <person name="Chen X."/>
            <person name="Luo L."/>
            <person name="Yu J."/>
            <person name="Kang L."/>
            <person name="Cui F."/>
        </authorList>
    </citation>
    <scope>NUCLEOTIDE SEQUENCE [LARGE SCALE GENOMIC DNA]</scope>
    <source>
        <strain evidence="3">Lst14</strain>
    </source>
</reference>
<organism evidence="3 4">
    <name type="scientific">Laodelphax striatellus</name>
    <name type="common">Small brown planthopper</name>
    <name type="synonym">Delphax striatella</name>
    <dbReference type="NCBI Taxonomy" id="195883"/>
    <lineage>
        <taxon>Eukaryota</taxon>
        <taxon>Metazoa</taxon>
        <taxon>Ecdysozoa</taxon>
        <taxon>Arthropoda</taxon>
        <taxon>Hexapoda</taxon>
        <taxon>Insecta</taxon>
        <taxon>Pterygota</taxon>
        <taxon>Neoptera</taxon>
        <taxon>Paraneoptera</taxon>
        <taxon>Hemiptera</taxon>
        <taxon>Auchenorrhyncha</taxon>
        <taxon>Fulgoroidea</taxon>
        <taxon>Delphacidae</taxon>
        <taxon>Criomorphinae</taxon>
        <taxon>Laodelphax</taxon>
    </lineage>
</organism>
<evidence type="ECO:0000259" key="2">
    <source>
        <dbReference type="Pfam" id="PF00755"/>
    </source>
</evidence>
<dbReference type="Proteomes" id="UP000291343">
    <property type="component" value="Unassembled WGS sequence"/>
</dbReference>
<proteinExistence type="predicted"/>
<dbReference type="GO" id="GO:0007274">
    <property type="term" value="P:neuromuscular synaptic transmission"/>
    <property type="evidence" value="ECO:0007669"/>
    <property type="project" value="TreeGrafter"/>
</dbReference>
<evidence type="ECO:0000313" key="4">
    <source>
        <dbReference type="Proteomes" id="UP000291343"/>
    </source>
</evidence>
<dbReference type="GO" id="GO:0008292">
    <property type="term" value="P:acetylcholine biosynthetic process"/>
    <property type="evidence" value="ECO:0007669"/>
    <property type="project" value="TreeGrafter"/>
</dbReference>
<gene>
    <name evidence="3" type="ORF">LSTR_LSTR009306</name>
</gene>
<dbReference type="PANTHER" id="PTHR22589:SF14">
    <property type="entry name" value="CHOLINE O-ACETYLTRANSFERASE"/>
    <property type="match status" value="1"/>
</dbReference>
<keyword evidence="1" id="KW-0808">Transferase</keyword>